<dbReference type="KEGG" id="sfm:108922852"/>
<keyword evidence="4" id="KW-0754">Steroid-binding</keyword>
<proteinExistence type="predicted"/>
<dbReference type="InterPro" id="IPR013320">
    <property type="entry name" value="ConA-like_dom_sf"/>
</dbReference>
<reference evidence="14" key="2">
    <citation type="submission" date="2025-08" db="UniProtKB">
        <authorList>
            <consortium name="Ensembl"/>
        </authorList>
    </citation>
    <scope>IDENTIFICATION</scope>
</reference>
<evidence type="ECO:0000256" key="8">
    <source>
        <dbReference type="ARBA" id="ARBA00023180"/>
    </source>
</evidence>
<dbReference type="GO" id="GO:0005496">
    <property type="term" value="F:steroid binding"/>
    <property type="evidence" value="ECO:0007669"/>
    <property type="project" value="UniProtKB-KW"/>
</dbReference>
<dbReference type="GeneTree" id="ENSGT00940000154035"/>
<name>A0A8C9SFM1_SCLFO</name>
<dbReference type="SUPFAM" id="SSF49899">
    <property type="entry name" value="Concanavalin A-like lectins/glucanases"/>
    <property type="match status" value="2"/>
</dbReference>
<evidence type="ECO:0000256" key="12">
    <source>
        <dbReference type="SAM" id="SignalP"/>
    </source>
</evidence>
<dbReference type="PANTHER" id="PTHR24040:SF3">
    <property type="entry name" value="SEX HORMONE-BINDING GLOBULIN"/>
    <property type="match status" value="1"/>
</dbReference>
<evidence type="ECO:0000256" key="2">
    <source>
        <dbReference type="ARBA" id="ARBA00011738"/>
    </source>
</evidence>
<evidence type="ECO:0000313" key="14">
    <source>
        <dbReference type="Ensembl" id="ENSSFOP00015036559.1"/>
    </source>
</evidence>
<evidence type="ECO:0000256" key="11">
    <source>
        <dbReference type="PROSITE-ProRule" id="PRU00122"/>
    </source>
</evidence>
<dbReference type="Ensembl" id="ENSSFOT00015036954.2">
    <property type="protein sequence ID" value="ENSSFOP00015036559.1"/>
    <property type="gene ID" value="ENSSFOG00015027687.1"/>
</dbReference>
<dbReference type="Pfam" id="PF00054">
    <property type="entry name" value="Laminin_G_1"/>
    <property type="match status" value="1"/>
</dbReference>
<dbReference type="RefSeq" id="XP_018588763.1">
    <property type="nucleotide sequence ID" value="XM_018733247.1"/>
</dbReference>
<dbReference type="CTD" id="6462"/>
<accession>A0A8C9SFM1</accession>
<evidence type="ECO:0000256" key="6">
    <source>
        <dbReference type="ARBA" id="ARBA00023121"/>
    </source>
</evidence>
<gene>
    <name evidence="14" type="primary">shbg</name>
</gene>
<feature type="domain" description="Laminin G" evidence="13">
    <location>
        <begin position="35"/>
        <end position="207"/>
    </location>
</feature>
<dbReference type="GO" id="GO:0005576">
    <property type="term" value="C:extracellular region"/>
    <property type="evidence" value="ECO:0007669"/>
    <property type="project" value="UniProtKB-SubCell"/>
</dbReference>
<comment type="subunit">
    <text evidence="2">Homodimer.</text>
</comment>
<dbReference type="InterPro" id="IPR051145">
    <property type="entry name" value="GAS-SHBG-PROS"/>
</dbReference>
<keyword evidence="5 12" id="KW-0732">Signal</keyword>
<keyword evidence="3" id="KW-0964">Secreted</keyword>
<reference evidence="14" key="3">
    <citation type="submission" date="2025-09" db="UniProtKB">
        <authorList>
            <consortium name="Ensembl"/>
        </authorList>
    </citation>
    <scope>IDENTIFICATION</scope>
</reference>
<evidence type="ECO:0000256" key="4">
    <source>
        <dbReference type="ARBA" id="ARBA00022665"/>
    </source>
</evidence>
<protein>
    <recommendedName>
        <fullName evidence="10">Sex hormone-binding globulin</fullName>
    </recommendedName>
</protein>
<dbReference type="AlphaFoldDB" id="A0A8C9SFM1"/>
<reference evidence="14 15" key="1">
    <citation type="submission" date="2019-04" db="EMBL/GenBank/DDBJ databases">
        <authorList>
            <consortium name="Wellcome Sanger Institute Data Sharing"/>
        </authorList>
    </citation>
    <scope>NUCLEOTIDE SEQUENCE [LARGE SCALE GENOMIC DNA]</scope>
</reference>
<evidence type="ECO:0000256" key="10">
    <source>
        <dbReference type="ARBA" id="ARBA00040510"/>
    </source>
</evidence>
<dbReference type="SMART" id="SM00282">
    <property type="entry name" value="LamG"/>
    <property type="match status" value="1"/>
</dbReference>
<evidence type="ECO:0000259" key="13">
    <source>
        <dbReference type="PROSITE" id="PS50025"/>
    </source>
</evidence>
<dbReference type="Gene3D" id="2.60.120.200">
    <property type="match status" value="2"/>
</dbReference>
<dbReference type="PROSITE" id="PS50025">
    <property type="entry name" value="LAM_G_DOMAIN"/>
    <property type="match status" value="1"/>
</dbReference>
<organism evidence="14 15">
    <name type="scientific">Scleropages formosus</name>
    <name type="common">Asian bonytongue</name>
    <name type="synonym">Osteoglossum formosum</name>
    <dbReference type="NCBI Taxonomy" id="113540"/>
    <lineage>
        <taxon>Eukaryota</taxon>
        <taxon>Metazoa</taxon>
        <taxon>Chordata</taxon>
        <taxon>Craniata</taxon>
        <taxon>Vertebrata</taxon>
        <taxon>Euteleostomi</taxon>
        <taxon>Actinopterygii</taxon>
        <taxon>Neopterygii</taxon>
        <taxon>Teleostei</taxon>
        <taxon>Osteoglossocephala</taxon>
        <taxon>Osteoglossomorpha</taxon>
        <taxon>Osteoglossiformes</taxon>
        <taxon>Osteoglossidae</taxon>
        <taxon>Scleropages</taxon>
    </lineage>
</organism>
<feature type="signal peptide" evidence="12">
    <location>
        <begin position="1"/>
        <end position="20"/>
    </location>
</feature>
<keyword evidence="7" id="KW-1015">Disulfide bond</keyword>
<dbReference type="PANTHER" id="PTHR24040">
    <property type="entry name" value="LAMININ G-LIKE DOMAIN-CONTAINING PROTEIN"/>
    <property type="match status" value="1"/>
</dbReference>
<keyword evidence="6" id="KW-0446">Lipid-binding</keyword>
<evidence type="ECO:0000256" key="7">
    <source>
        <dbReference type="ARBA" id="ARBA00023157"/>
    </source>
</evidence>
<sequence>MDYPSLFLLLCVSLTQFSQGTDNMNGFKNKSTSGTGLLNLGSKSPLMHTKANLSDIRSIKSSFDFRTLDPEGVLLYGDTRGGLDWFVLALRDGLPEMQIGKGDAVAIATGGPRLNDGRWHHVQLRSEGRSVVLEVGGAPVLLVGLHSQHAVEDTAGQIRLSLGGVLVQELEFFTPVQPQMDGCIRAGNWLNHNLTWEIDLREEGPPCFTEIHKGSFFPGTGLALFNTSAFLAHQANRKVVTIEMEGPFAEWSGTALTILTSQHDPVLTITAQNQTEELKVVFREQVVSVPGVHAKLAVNLSRHAVSIESDNAIIAEFQDDTHDWLDRWHEGMALAFGGVPEDIADDTTAENGSSYLHGCVGRIRIQEQEVDLDRALYKHSSVSTHSCPASINFLDP</sequence>
<evidence type="ECO:0000256" key="9">
    <source>
        <dbReference type="ARBA" id="ARBA00037620"/>
    </source>
</evidence>
<comment type="caution">
    <text evidence="11">Lacks conserved residue(s) required for the propagation of feature annotation.</text>
</comment>
<feature type="chain" id="PRO_5034633328" description="Sex hormone-binding globulin" evidence="12">
    <location>
        <begin position="21"/>
        <end position="396"/>
    </location>
</feature>
<dbReference type="CDD" id="cd00110">
    <property type="entry name" value="LamG"/>
    <property type="match status" value="1"/>
</dbReference>
<keyword evidence="8" id="KW-0325">Glycoprotein</keyword>
<dbReference type="OrthoDB" id="6275838at2759"/>
<evidence type="ECO:0000256" key="5">
    <source>
        <dbReference type="ARBA" id="ARBA00022729"/>
    </source>
</evidence>
<dbReference type="GeneID" id="108922852"/>
<dbReference type="Proteomes" id="UP000694397">
    <property type="component" value="Chromosome 13"/>
</dbReference>
<evidence type="ECO:0000256" key="1">
    <source>
        <dbReference type="ARBA" id="ARBA00004613"/>
    </source>
</evidence>
<comment type="subcellular location">
    <subcellularLocation>
        <location evidence="1">Secreted</location>
    </subcellularLocation>
</comment>
<comment type="function">
    <text evidence="9">Functions as an androgen transport protein, but may also be involved in receptor mediated processes. Each dimer binds one molecule of steroid. Specific for 5-alpha-dihydrotestosterone, testosterone, and 17-beta-estradiol. Regulates the plasma metabolic clearance rate of steroid hormones by controlling their plasma concentration.</text>
</comment>
<evidence type="ECO:0000313" key="15">
    <source>
        <dbReference type="Proteomes" id="UP000694397"/>
    </source>
</evidence>
<dbReference type="InterPro" id="IPR001791">
    <property type="entry name" value="Laminin_G"/>
</dbReference>
<evidence type="ECO:0000256" key="3">
    <source>
        <dbReference type="ARBA" id="ARBA00022525"/>
    </source>
</evidence>
<keyword evidence="15" id="KW-1185">Reference proteome</keyword>